<evidence type="ECO:0000256" key="7">
    <source>
        <dbReference type="ARBA" id="ARBA00022833"/>
    </source>
</evidence>
<feature type="transmembrane region" description="Helical" evidence="11">
    <location>
        <begin position="240"/>
        <end position="261"/>
    </location>
</feature>
<organism evidence="13 14">
    <name type="scientific">Mycoplasma amphoriforme A39</name>
    <dbReference type="NCBI Taxonomy" id="572419"/>
    <lineage>
        <taxon>Bacteria</taxon>
        <taxon>Bacillati</taxon>
        <taxon>Mycoplasmatota</taxon>
        <taxon>Mollicutes</taxon>
        <taxon>Mycoplasmataceae</taxon>
        <taxon>Mycoplasma</taxon>
    </lineage>
</organism>
<proteinExistence type="inferred from homology"/>
<keyword evidence="14" id="KW-1185">Reference proteome</keyword>
<dbReference type="Proteomes" id="UP000261764">
    <property type="component" value="Chromosome I"/>
</dbReference>
<dbReference type="InterPro" id="IPR004387">
    <property type="entry name" value="Pept_M50_Zn"/>
</dbReference>
<dbReference type="GO" id="GO:0004222">
    <property type="term" value="F:metalloendopeptidase activity"/>
    <property type="evidence" value="ECO:0007669"/>
    <property type="project" value="InterPro"/>
</dbReference>
<evidence type="ECO:0000256" key="9">
    <source>
        <dbReference type="ARBA" id="ARBA00023049"/>
    </source>
</evidence>
<evidence type="ECO:0000256" key="6">
    <source>
        <dbReference type="ARBA" id="ARBA00022801"/>
    </source>
</evidence>
<feature type="transmembrane region" description="Helical" evidence="11">
    <location>
        <begin position="6"/>
        <end position="26"/>
    </location>
</feature>
<comment type="similarity">
    <text evidence="3">Belongs to the peptidase M50B family.</text>
</comment>
<dbReference type="AlphaFoldDB" id="A0A292IHQ3"/>
<keyword evidence="6" id="KW-0378">Hydrolase</keyword>
<evidence type="ECO:0000256" key="5">
    <source>
        <dbReference type="ARBA" id="ARBA00022692"/>
    </source>
</evidence>
<evidence type="ECO:0000259" key="12">
    <source>
        <dbReference type="Pfam" id="PF02163"/>
    </source>
</evidence>
<evidence type="ECO:0000256" key="4">
    <source>
        <dbReference type="ARBA" id="ARBA00022670"/>
    </source>
</evidence>
<dbReference type="Pfam" id="PF02163">
    <property type="entry name" value="Peptidase_M50"/>
    <property type="match status" value="1"/>
</dbReference>
<comment type="subcellular location">
    <subcellularLocation>
        <location evidence="2">Membrane</location>
        <topology evidence="2">Multi-pass membrane protein</topology>
    </subcellularLocation>
</comment>
<evidence type="ECO:0000256" key="10">
    <source>
        <dbReference type="ARBA" id="ARBA00023136"/>
    </source>
</evidence>
<evidence type="ECO:0000256" key="2">
    <source>
        <dbReference type="ARBA" id="ARBA00004141"/>
    </source>
</evidence>
<accession>A0A292IHQ3</accession>
<keyword evidence="8 11" id="KW-1133">Transmembrane helix</keyword>
<keyword evidence="4" id="KW-0645">Protease</keyword>
<keyword evidence="10 11" id="KW-0472">Membrane</keyword>
<feature type="domain" description="Peptidase M50" evidence="12">
    <location>
        <begin position="14"/>
        <end position="253"/>
    </location>
</feature>
<feature type="transmembrane region" description="Helical" evidence="11">
    <location>
        <begin position="194"/>
        <end position="219"/>
    </location>
</feature>
<dbReference type="GO" id="GO:0016020">
    <property type="term" value="C:membrane"/>
    <property type="evidence" value="ECO:0007669"/>
    <property type="project" value="UniProtKB-SubCell"/>
</dbReference>
<keyword evidence="9" id="KW-0482">Metalloprotease</keyword>
<dbReference type="InterPro" id="IPR008915">
    <property type="entry name" value="Peptidase_M50"/>
</dbReference>
<dbReference type="RefSeq" id="WP_343251559.1">
    <property type="nucleotide sequence ID" value="NZ_HG937516.1"/>
</dbReference>
<evidence type="ECO:0000256" key="11">
    <source>
        <dbReference type="SAM" id="Phobius"/>
    </source>
</evidence>
<evidence type="ECO:0000256" key="3">
    <source>
        <dbReference type="ARBA" id="ARBA00007931"/>
    </source>
</evidence>
<comment type="cofactor">
    <cofactor evidence="1">
        <name>Zn(2+)</name>
        <dbReference type="ChEBI" id="CHEBI:29105"/>
    </cofactor>
</comment>
<evidence type="ECO:0000256" key="8">
    <source>
        <dbReference type="ARBA" id="ARBA00022989"/>
    </source>
</evidence>
<evidence type="ECO:0000313" key="13">
    <source>
        <dbReference type="EMBL" id="CDN40218.1"/>
    </source>
</evidence>
<sequence>MNSLNIFLNILIVIFSVIVVLTIHEFGHFTFAKIFRVNVKEFSIGFGPVLFKTFTKKTNIQVSLRLLPLGAYVLMDSASIRKAYLDEPNAKKYNFYLRARPHKTKLLEQIAYWQQMLNLFGGIFFNLIFFTFFFGIGQAISIVNNDFLLSSLQNIFIQIGRSFVLYSLWPMQGSMGGGGGHAPGSFFQSPPNSLILLSWLLSINFSTAIVNLIPIAPLDGWKIMQTSYEKITKKTLPEKLLVILSITGLILVFWVTLGGIINQIRSNS</sequence>
<evidence type="ECO:0000313" key="14">
    <source>
        <dbReference type="Proteomes" id="UP000261764"/>
    </source>
</evidence>
<keyword evidence="7" id="KW-0862">Zinc</keyword>
<feature type="transmembrane region" description="Helical" evidence="11">
    <location>
        <begin position="119"/>
        <end position="143"/>
    </location>
</feature>
<evidence type="ECO:0000256" key="1">
    <source>
        <dbReference type="ARBA" id="ARBA00001947"/>
    </source>
</evidence>
<dbReference type="KEGG" id="mamp:MAMA39_00940"/>
<reference evidence="13 14" key="1">
    <citation type="journal article" date="2015" name="Clin. Infect. Dis.">
        <title>Genomic Investigations unmask Mycoplasma amphoriforme, a new respiratory pathogen.</title>
        <authorList>
            <person name="Gillespie S.H."/>
            <person name="Ling C.L."/>
            <person name="Oravcova K."/>
            <person name="Pinheiro M."/>
            <person name="Wells L."/>
            <person name="Bryant J.M."/>
            <person name="McHugh T.D."/>
            <person name="Bebear C."/>
            <person name="Webster D."/>
            <person name="Harris S.R."/>
            <person name="Seth-Smith H.M."/>
            <person name="Thomson N.R."/>
        </authorList>
    </citation>
    <scope>NUCLEOTIDE SEQUENCE [LARGE SCALE GENOMIC DNA]</scope>
    <source>
        <strain evidence="13 14">A39</strain>
    </source>
</reference>
<dbReference type="GO" id="GO:0006508">
    <property type="term" value="P:proteolysis"/>
    <property type="evidence" value="ECO:0007669"/>
    <property type="project" value="UniProtKB-KW"/>
</dbReference>
<keyword evidence="5 11" id="KW-0812">Transmembrane</keyword>
<protein>
    <recommendedName>
        <fullName evidence="12">Peptidase M50 domain-containing protein</fullName>
    </recommendedName>
</protein>
<name>A0A292IHQ3_9MOLU</name>
<dbReference type="PANTHER" id="PTHR42837:SF2">
    <property type="entry name" value="MEMBRANE METALLOPROTEASE ARASP2, CHLOROPLASTIC-RELATED"/>
    <property type="match status" value="1"/>
</dbReference>
<dbReference type="EMBL" id="HG937516">
    <property type="protein sequence ID" value="CDN40218.1"/>
    <property type="molecule type" value="Genomic_DNA"/>
</dbReference>
<dbReference type="PANTHER" id="PTHR42837">
    <property type="entry name" value="REGULATOR OF SIGMA-E PROTEASE RSEP"/>
    <property type="match status" value="1"/>
</dbReference>
<gene>
    <name evidence="13" type="ORF">MAMA39_00940</name>
</gene>